<evidence type="ECO:0000313" key="1">
    <source>
        <dbReference type="EMBL" id="MBP2025918.1"/>
    </source>
</evidence>
<accession>A0ABS4KDS9</accession>
<protein>
    <submittedName>
        <fullName evidence="1">ArsR family transcriptional regulator</fullName>
    </submittedName>
</protein>
<dbReference type="Pfam" id="PF14196">
    <property type="entry name" value="ATC_hydrolase"/>
    <property type="match status" value="1"/>
</dbReference>
<gene>
    <name evidence="1" type="ORF">J2Z71_001469</name>
</gene>
<name>A0ABS4KDS9_9FIRM</name>
<comment type="caution">
    <text evidence="1">The sequence shown here is derived from an EMBL/GenBank/DDBJ whole genome shotgun (WGS) entry which is preliminary data.</text>
</comment>
<dbReference type="RefSeq" id="WP_210061637.1">
    <property type="nucleotide sequence ID" value="NZ_JAGGLJ010000015.1"/>
</dbReference>
<reference evidence="1 2" key="1">
    <citation type="submission" date="2021-03" db="EMBL/GenBank/DDBJ databases">
        <title>Genomic Encyclopedia of Type Strains, Phase IV (KMG-IV): sequencing the most valuable type-strain genomes for metagenomic binning, comparative biology and taxonomic classification.</title>
        <authorList>
            <person name="Goeker M."/>
        </authorList>
    </citation>
    <scope>NUCLEOTIDE SEQUENCE [LARGE SCALE GENOMIC DNA]</scope>
    <source>
        <strain evidence="1 2">DSM 27563</strain>
    </source>
</reference>
<dbReference type="Proteomes" id="UP001519306">
    <property type="component" value="Unassembled WGS sequence"/>
</dbReference>
<evidence type="ECO:0000313" key="2">
    <source>
        <dbReference type="Proteomes" id="UP001519306"/>
    </source>
</evidence>
<proteinExistence type="predicted"/>
<dbReference type="InterPro" id="IPR026002">
    <property type="entry name" value="ATC_hydrolase-like"/>
</dbReference>
<organism evidence="1 2">
    <name type="scientific">Peptoniphilus stercorisuis</name>
    <dbReference type="NCBI Taxonomy" id="1436965"/>
    <lineage>
        <taxon>Bacteria</taxon>
        <taxon>Bacillati</taxon>
        <taxon>Bacillota</taxon>
        <taxon>Tissierellia</taxon>
        <taxon>Tissierellales</taxon>
        <taxon>Peptoniphilaceae</taxon>
        <taxon>Peptoniphilus</taxon>
    </lineage>
</organism>
<keyword evidence="2" id="KW-1185">Reference proteome</keyword>
<sequence>MSIIKNETTIDDEEIIALRNAFAQRARWMKLFIDEMKAQGIDWETAARNAIGNYGESTGKNYQNQMEGPGLSDLHNFVCAKWSKKVFEADIIEDNEDHYHFNFHHCPLVTGWQMEGCSDEEIKCLCDIAMDGDRGIARGLDNVKFTLGKTIAEGHDCCEIAFDRIKK</sequence>
<dbReference type="EMBL" id="JAGGLJ010000015">
    <property type="protein sequence ID" value="MBP2025918.1"/>
    <property type="molecule type" value="Genomic_DNA"/>
</dbReference>